<dbReference type="EMBL" id="JADYXP020000008">
    <property type="protein sequence ID" value="KAL0118781.1"/>
    <property type="molecule type" value="Genomic_DNA"/>
</dbReference>
<dbReference type="AlphaFoldDB" id="A0AAW2FVF0"/>
<evidence type="ECO:0008006" key="3">
    <source>
        <dbReference type="Google" id="ProtNLM"/>
    </source>
</evidence>
<protein>
    <recommendedName>
        <fullName evidence="3">Secreted protein</fullName>
    </recommendedName>
</protein>
<evidence type="ECO:0000313" key="2">
    <source>
        <dbReference type="Proteomes" id="UP001430953"/>
    </source>
</evidence>
<organism evidence="1 2">
    <name type="scientific">Cardiocondyla obscurior</name>
    <dbReference type="NCBI Taxonomy" id="286306"/>
    <lineage>
        <taxon>Eukaryota</taxon>
        <taxon>Metazoa</taxon>
        <taxon>Ecdysozoa</taxon>
        <taxon>Arthropoda</taxon>
        <taxon>Hexapoda</taxon>
        <taxon>Insecta</taxon>
        <taxon>Pterygota</taxon>
        <taxon>Neoptera</taxon>
        <taxon>Endopterygota</taxon>
        <taxon>Hymenoptera</taxon>
        <taxon>Apocrita</taxon>
        <taxon>Aculeata</taxon>
        <taxon>Formicoidea</taxon>
        <taxon>Formicidae</taxon>
        <taxon>Myrmicinae</taxon>
        <taxon>Cardiocondyla</taxon>
    </lineage>
</organism>
<reference evidence="1 2" key="1">
    <citation type="submission" date="2023-03" db="EMBL/GenBank/DDBJ databases">
        <title>High recombination rates correlate with genetic variation in Cardiocondyla obscurior ants.</title>
        <authorList>
            <person name="Errbii M."/>
        </authorList>
    </citation>
    <scope>NUCLEOTIDE SEQUENCE [LARGE SCALE GENOMIC DNA]</scope>
    <source>
        <strain evidence="1">Alpha-2009</strain>
        <tissue evidence="1">Whole body</tissue>
    </source>
</reference>
<evidence type="ECO:0000313" key="1">
    <source>
        <dbReference type="EMBL" id="KAL0118781.1"/>
    </source>
</evidence>
<gene>
    <name evidence="1" type="ORF">PUN28_009448</name>
</gene>
<comment type="caution">
    <text evidence="1">The sequence shown here is derived from an EMBL/GenBank/DDBJ whole genome shotgun (WGS) entry which is preliminary data.</text>
</comment>
<proteinExistence type="predicted"/>
<dbReference type="Proteomes" id="UP001430953">
    <property type="component" value="Unassembled WGS sequence"/>
</dbReference>
<name>A0AAW2FVF0_9HYME</name>
<keyword evidence="2" id="KW-1185">Reference proteome</keyword>
<sequence>MTRGEALLSKLSRPGRFLVLSLFISRVSFPGDGHRENTTVQPRGFEGEKKSIVSRRLQDLHRARGNTRGQNVLAEVEGERSSPDQQEIQCSHAYVYVRISNGASETPESRAIDTRPS</sequence>
<accession>A0AAW2FVF0</accession>